<evidence type="ECO:0000256" key="1">
    <source>
        <dbReference type="SAM" id="SignalP"/>
    </source>
</evidence>
<evidence type="ECO:0000313" key="3">
    <source>
        <dbReference type="EMBL" id="CAJ1074461.1"/>
    </source>
</evidence>
<evidence type="ECO:0000259" key="2">
    <source>
        <dbReference type="PROSITE" id="PS50835"/>
    </source>
</evidence>
<accession>A0AAV1GNR1</accession>
<dbReference type="AlphaFoldDB" id="A0AAV1GNR1"/>
<feature type="domain" description="Ig-like" evidence="2">
    <location>
        <begin position="21"/>
        <end position="113"/>
    </location>
</feature>
<dbReference type="InterPro" id="IPR013106">
    <property type="entry name" value="Ig_V-set"/>
</dbReference>
<dbReference type="SMART" id="SM00406">
    <property type="entry name" value="IGv"/>
    <property type="match status" value="1"/>
</dbReference>
<dbReference type="Pfam" id="PF07686">
    <property type="entry name" value="V-set"/>
    <property type="match status" value="1"/>
</dbReference>
<dbReference type="PANTHER" id="PTHR23267">
    <property type="entry name" value="IMMUNOGLOBULIN LIGHT CHAIN"/>
    <property type="match status" value="1"/>
</dbReference>
<dbReference type="PROSITE" id="PS50835">
    <property type="entry name" value="IG_LIKE"/>
    <property type="match status" value="1"/>
</dbReference>
<dbReference type="InterPro" id="IPR013783">
    <property type="entry name" value="Ig-like_fold"/>
</dbReference>
<evidence type="ECO:0000313" key="4">
    <source>
        <dbReference type="Proteomes" id="UP001178508"/>
    </source>
</evidence>
<dbReference type="InterPro" id="IPR003599">
    <property type="entry name" value="Ig_sub"/>
</dbReference>
<protein>
    <recommendedName>
        <fullName evidence="2">Ig-like domain-containing protein</fullName>
    </recommendedName>
</protein>
<dbReference type="EMBL" id="OY660878">
    <property type="protein sequence ID" value="CAJ1074461.1"/>
    <property type="molecule type" value="Genomic_DNA"/>
</dbReference>
<dbReference type="FunFam" id="2.60.40.10:FF:001230">
    <property type="entry name" value="Immunoglobulin kappa variable 8-16"/>
    <property type="match status" value="1"/>
</dbReference>
<feature type="signal peptide" evidence="1">
    <location>
        <begin position="1"/>
        <end position="19"/>
    </location>
</feature>
<gene>
    <name evidence="3" type="ORF">XNOV1_A038145</name>
</gene>
<keyword evidence="4" id="KW-1185">Reference proteome</keyword>
<dbReference type="SUPFAM" id="SSF48726">
    <property type="entry name" value="Immunoglobulin"/>
    <property type="match status" value="1"/>
</dbReference>
<dbReference type="Gene3D" id="2.60.40.10">
    <property type="entry name" value="Immunoglobulins"/>
    <property type="match status" value="1"/>
</dbReference>
<proteinExistence type="predicted"/>
<dbReference type="SMART" id="SM00409">
    <property type="entry name" value="IG"/>
    <property type="match status" value="1"/>
</dbReference>
<dbReference type="Proteomes" id="UP001178508">
    <property type="component" value="Chromosome 15"/>
</dbReference>
<dbReference type="InterPro" id="IPR036179">
    <property type="entry name" value="Ig-like_dom_sf"/>
</dbReference>
<dbReference type="InterPro" id="IPR050150">
    <property type="entry name" value="IgV_Light_Chain"/>
</dbReference>
<keyword evidence="1" id="KW-0732">Signal</keyword>
<name>A0AAV1GNR1_XYRNO</name>
<organism evidence="3 4">
    <name type="scientific">Xyrichtys novacula</name>
    <name type="common">Pearly razorfish</name>
    <name type="synonym">Hemipteronotus novacula</name>
    <dbReference type="NCBI Taxonomy" id="13765"/>
    <lineage>
        <taxon>Eukaryota</taxon>
        <taxon>Metazoa</taxon>
        <taxon>Chordata</taxon>
        <taxon>Craniata</taxon>
        <taxon>Vertebrata</taxon>
        <taxon>Euteleostomi</taxon>
        <taxon>Actinopterygii</taxon>
        <taxon>Neopterygii</taxon>
        <taxon>Teleostei</taxon>
        <taxon>Neoteleostei</taxon>
        <taxon>Acanthomorphata</taxon>
        <taxon>Eupercaria</taxon>
        <taxon>Labriformes</taxon>
        <taxon>Labridae</taxon>
        <taxon>Xyrichtys</taxon>
    </lineage>
</organism>
<feature type="chain" id="PRO_5043819003" description="Ig-like domain-containing protein" evidence="1">
    <location>
        <begin position="20"/>
        <end position="228"/>
    </location>
</feature>
<reference evidence="3" key="1">
    <citation type="submission" date="2023-08" db="EMBL/GenBank/DDBJ databases">
        <authorList>
            <person name="Alioto T."/>
            <person name="Alioto T."/>
            <person name="Gomez Garrido J."/>
        </authorList>
    </citation>
    <scope>NUCLEOTIDE SEQUENCE</scope>
</reference>
<sequence length="228" mass="24723">MTVIRVLIWTLLCCCFTESKIQVTVTQPAAVTSAAGGTVTISCTTGQNVFVSSNKHFLSWYQQKDGETPKLLIYYASTRASGISDRFSGSGSGSSFTLTISGVQTEDAAVYYCKGEFDVNKGTDVHRGEELDSLDFTCEAAAEESPDEDSDHSHVSDEEEEDFCVFCCDEGQLSVIQSSTLRTIKSPRALEHAAAHANSLSMEILRLTPTGPWITEMFNNGSINSSPD</sequence>
<dbReference type="InterPro" id="IPR007110">
    <property type="entry name" value="Ig-like_dom"/>
</dbReference>